<dbReference type="InterPro" id="IPR050869">
    <property type="entry name" value="H3K4_H4K5_MeTrfase"/>
</dbReference>
<organism evidence="2 3">
    <name type="scientific">Lentithecium fluviatile CBS 122367</name>
    <dbReference type="NCBI Taxonomy" id="1168545"/>
    <lineage>
        <taxon>Eukaryota</taxon>
        <taxon>Fungi</taxon>
        <taxon>Dikarya</taxon>
        <taxon>Ascomycota</taxon>
        <taxon>Pezizomycotina</taxon>
        <taxon>Dothideomycetes</taxon>
        <taxon>Pleosporomycetidae</taxon>
        <taxon>Pleosporales</taxon>
        <taxon>Massarineae</taxon>
        <taxon>Lentitheciaceae</taxon>
        <taxon>Lentithecium</taxon>
    </lineage>
</organism>
<evidence type="ECO:0000313" key="3">
    <source>
        <dbReference type="Proteomes" id="UP000799291"/>
    </source>
</evidence>
<dbReference type="InterPro" id="IPR046341">
    <property type="entry name" value="SET_dom_sf"/>
</dbReference>
<proteinExistence type="predicted"/>
<dbReference type="Pfam" id="PF00856">
    <property type="entry name" value="SET"/>
    <property type="match status" value="1"/>
</dbReference>
<dbReference type="Proteomes" id="UP000799291">
    <property type="component" value="Unassembled WGS sequence"/>
</dbReference>
<accession>A0A6G1JDJ9</accession>
<dbReference type="SUPFAM" id="SSF82199">
    <property type="entry name" value="SET domain"/>
    <property type="match status" value="1"/>
</dbReference>
<name>A0A6G1JDJ9_9PLEO</name>
<feature type="domain" description="SET" evidence="1">
    <location>
        <begin position="1"/>
        <end position="87"/>
    </location>
</feature>
<evidence type="ECO:0000313" key="2">
    <source>
        <dbReference type="EMBL" id="KAF2688647.1"/>
    </source>
</evidence>
<dbReference type="PANTHER" id="PTHR12197">
    <property type="entry name" value="HISTONE-LYSINE N-METHYLTRANSFERASE SMYD"/>
    <property type="match status" value="1"/>
</dbReference>
<dbReference type="CDD" id="cd20071">
    <property type="entry name" value="SET_SMYD"/>
    <property type="match status" value="1"/>
</dbReference>
<sequence length="199" mass="22766">MNGHEVISLTTGLGYSKVLTLYRKLFTNCLCINPAEGETVSTSFDIIASIINQSCDPSTFVFLEGNSLCVRSIRKLRAGDEITQCYIDVAMNFLLRRQALKSEFFFYCHCGRREMQIRSHEERFPDQCDRLQHSRQQLLDCVNEAISLAHEDQIEAHVRNIARQVFPDRDWPDDIEPLPTIRMRSAAILKVQGELGNAL</sequence>
<dbReference type="Gene3D" id="2.170.270.10">
    <property type="entry name" value="SET domain"/>
    <property type="match status" value="1"/>
</dbReference>
<reference evidence="2" key="1">
    <citation type="journal article" date="2020" name="Stud. Mycol.">
        <title>101 Dothideomycetes genomes: a test case for predicting lifestyles and emergence of pathogens.</title>
        <authorList>
            <person name="Haridas S."/>
            <person name="Albert R."/>
            <person name="Binder M."/>
            <person name="Bloem J."/>
            <person name="Labutti K."/>
            <person name="Salamov A."/>
            <person name="Andreopoulos B."/>
            <person name="Baker S."/>
            <person name="Barry K."/>
            <person name="Bills G."/>
            <person name="Bluhm B."/>
            <person name="Cannon C."/>
            <person name="Castanera R."/>
            <person name="Culley D."/>
            <person name="Daum C."/>
            <person name="Ezra D."/>
            <person name="Gonzalez J."/>
            <person name="Henrissat B."/>
            <person name="Kuo A."/>
            <person name="Liang C."/>
            <person name="Lipzen A."/>
            <person name="Lutzoni F."/>
            <person name="Magnuson J."/>
            <person name="Mondo S."/>
            <person name="Nolan M."/>
            <person name="Ohm R."/>
            <person name="Pangilinan J."/>
            <person name="Park H.-J."/>
            <person name="Ramirez L."/>
            <person name="Alfaro M."/>
            <person name="Sun H."/>
            <person name="Tritt A."/>
            <person name="Yoshinaga Y."/>
            <person name="Zwiers L.-H."/>
            <person name="Turgeon B."/>
            <person name="Goodwin S."/>
            <person name="Spatafora J."/>
            <person name="Crous P."/>
            <person name="Grigoriev I."/>
        </authorList>
    </citation>
    <scope>NUCLEOTIDE SEQUENCE</scope>
    <source>
        <strain evidence="2">CBS 122367</strain>
    </source>
</reference>
<dbReference type="PROSITE" id="PS50280">
    <property type="entry name" value="SET"/>
    <property type="match status" value="1"/>
</dbReference>
<keyword evidence="3" id="KW-1185">Reference proteome</keyword>
<evidence type="ECO:0000259" key="1">
    <source>
        <dbReference type="PROSITE" id="PS50280"/>
    </source>
</evidence>
<dbReference type="GO" id="GO:0005634">
    <property type="term" value="C:nucleus"/>
    <property type="evidence" value="ECO:0007669"/>
    <property type="project" value="TreeGrafter"/>
</dbReference>
<protein>
    <recommendedName>
        <fullName evidence="1">SET domain-containing protein</fullName>
    </recommendedName>
</protein>
<dbReference type="PANTHER" id="PTHR12197:SF251">
    <property type="entry name" value="EG:BACR7C10.4 PROTEIN"/>
    <property type="match status" value="1"/>
</dbReference>
<dbReference type="EMBL" id="MU005573">
    <property type="protein sequence ID" value="KAF2688647.1"/>
    <property type="molecule type" value="Genomic_DNA"/>
</dbReference>
<gene>
    <name evidence="2" type="ORF">K458DRAFT_384828</name>
</gene>
<dbReference type="AlphaFoldDB" id="A0A6G1JDJ9"/>
<dbReference type="InterPro" id="IPR001214">
    <property type="entry name" value="SET_dom"/>
</dbReference>
<dbReference type="OrthoDB" id="5945798at2759"/>